<feature type="domain" description="CinA C-terminal" evidence="1">
    <location>
        <begin position="18"/>
        <end position="163"/>
    </location>
</feature>
<organism evidence="2 3">
    <name type="scientific">Speluncibacter jeojiensis</name>
    <dbReference type="NCBI Taxonomy" id="2710754"/>
    <lineage>
        <taxon>Bacteria</taxon>
        <taxon>Bacillati</taxon>
        <taxon>Actinomycetota</taxon>
        <taxon>Actinomycetes</taxon>
        <taxon>Mycobacteriales</taxon>
        <taxon>Speluncibacteraceae</taxon>
        <taxon>Speluncibacter</taxon>
    </lineage>
</organism>
<dbReference type="EMBL" id="JANRHA010000002">
    <property type="protein sequence ID" value="MDG3013887.1"/>
    <property type="molecule type" value="Genomic_DNA"/>
</dbReference>
<dbReference type="InterPro" id="IPR036653">
    <property type="entry name" value="CinA-like_C"/>
</dbReference>
<keyword evidence="3" id="KW-1185">Reference proteome</keyword>
<protein>
    <submittedName>
        <fullName evidence="2">CinA family protein</fullName>
    </submittedName>
</protein>
<sequence length="179" mass="17843">MSPSAERDPLTPPTCAPDLVAALAATGQTVASAESLTAGLFAATLAGVPGASAVLRGGVIVYATELKAQLAGVPQEVLDRDGPVAPTTARALAAGVRERCAATWGIGLTGVAGPDPQDGRPVGTVYIGIAGPEGTDVVELAAQGDRWAIRSGTTRRALSELLDRVRGQGGAVADLEPPG</sequence>
<dbReference type="InterPro" id="IPR008136">
    <property type="entry name" value="CinA_C"/>
</dbReference>
<dbReference type="SUPFAM" id="SSF142433">
    <property type="entry name" value="CinA-like"/>
    <property type="match status" value="1"/>
</dbReference>
<comment type="caution">
    <text evidence="2">The sequence shown here is derived from an EMBL/GenBank/DDBJ whole genome shotgun (WGS) entry which is preliminary data.</text>
</comment>
<dbReference type="AlphaFoldDB" id="A0A9X4M091"/>
<evidence type="ECO:0000313" key="2">
    <source>
        <dbReference type="EMBL" id="MDG3013887.1"/>
    </source>
</evidence>
<dbReference type="Proteomes" id="UP001152755">
    <property type="component" value="Unassembled WGS sequence"/>
</dbReference>
<dbReference type="Pfam" id="PF02464">
    <property type="entry name" value="CinA"/>
    <property type="match status" value="1"/>
</dbReference>
<dbReference type="Gene3D" id="3.90.950.20">
    <property type="entry name" value="CinA-like"/>
    <property type="match status" value="1"/>
</dbReference>
<proteinExistence type="predicted"/>
<name>A0A9X4M091_9ACTN</name>
<dbReference type="NCBIfam" id="TIGR00199">
    <property type="entry name" value="PncC_domain"/>
    <property type="match status" value="1"/>
</dbReference>
<dbReference type="RefSeq" id="WP_332519338.1">
    <property type="nucleotide sequence ID" value="NZ_JANRHA010000002.1"/>
</dbReference>
<gene>
    <name evidence="2" type="ORF">NVS88_04870</name>
</gene>
<reference evidence="2" key="1">
    <citation type="submission" date="2022-08" db="EMBL/GenBank/DDBJ databases">
        <title>Genome analysis of Corynebacteriales strain.</title>
        <authorList>
            <person name="Lee S.D."/>
        </authorList>
    </citation>
    <scope>NUCLEOTIDE SEQUENCE</scope>
    <source>
        <strain evidence="2">D3-21</strain>
    </source>
</reference>
<evidence type="ECO:0000259" key="1">
    <source>
        <dbReference type="Pfam" id="PF02464"/>
    </source>
</evidence>
<accession>A0A9X4M091</accession>
<evidence type="ECO:0000313" key="3">
    <source>
        <dbReference type="Proteomes" id="UP001152755"/>
    </source>
</evidence>